<sequence>MTETELYAEAMRQYGYEAQLCKLAEEASELSAEACRTLNHSTLERRLAGEIADVEILIAQFRQTGMVTLIDARKSEKLQRLANRLGVTYAEK</sequence>
<name>A0A1C3HHJ2_SERMA</name>
<gene>
    <name evidence="1" type="ORF">PWN146_03230</name>
</gene>
<organism evidence="1">
    <name type="scientific">Serratia marcescens</name>
    <dbReference type="NCBI Taxonomy" id="615"/>
    <lineage>
        <taxon>Bacteria</taxon>
        <taxon>Pseudomonadati</taxon>
        <taxon>Pseudomonadota</taxon>
        <taxon>Gammaproteobacteria</taxon>
        <taxon>Enterobacterales</taxon>
        <taxon>Yersiniaceae</taxon>
        <taxon>Serratia</taxon>
    </lineage>
</organism>
<protein>
    <submittedName>
        <fullName evidence="1">Uncharacterized protein</fullName>
    </submittedName>
</protein>
<evidence type="ECO:0000313" key="1">
    <source>
        <dbReference type="EMBL" id="SAY44520.1"/>
    </source>
</evidence>
<dbReference type="CDD" id="cd11539">
    <property type="entry name" value="NTP-PPase_u2"/>
    <property type="match status" value="1"/>
</dbReference>
<dbReference type="EMBL" id="LT575490">
    <property type="protein sequence ID" value="SAY44520.1"/>
    <property type="molecule type" value="Genomic_DNA"/>
</dbReference>
<accession>A0A1C3HHJ2</accession>
<reference evidence="1" key="1">
    <citation type="submission" date="2016-05" db="EMBL/GenBank/DDBJ databases">
        <authorList>
            <person name="Cock P.J.A."/>
            <person name="Cock P.J.A."/>
        </authorList>
    </citation>
    <scope>NUCLEOTIDE SEQUENCE</scope>
    <source>
        <strain evidence="1">PWN146_assembly</strain>
    </source>
</reference>
<dbReference type="AlphaFoldDB" id="A0A1C3HHJ2"/>
<proteinExistence type="predicted"/>